<dbReference type="OrthoDB" id="7021192at2"/>
<feature type="transmembrane region" description="Helical" evidence="5">
    <location>
        <begin position="12"/>
        <end position="35"/>
    </location>
</feature>
<keyword evidence="4 5" id="KW-0472">Membrane</keyword>
<protein>
    <submittedName>
        <fullName evidence="6">Uncharacterized protein DUF1656</fullName>
    </submittedName>
</protein>
<proteinExistence type="predicted"/>
<dbReference type="Proteomes" id="UP000295150">
    <property type="component" value="Unassembled WGS sequence"/>
</dbReference>
<keyword evidence="1" id="KW-1003">Cell membrane</keyword>
<keyword evidence="3 5" id="KW-1133">Transmembrane helix</keyword>
<evidence type="ECO:0000256" key="5">
    <source>
        <dbReference type="SAM" id="Phobius"/>
    </source>
</evidence>
<dbReference type="AlphaFoldDB" id="A0A4R6HMC2"/>
<dbReference type="EMBL" id="SNWH01000006">
    <property type="protein sequence ID" value="TDO09892.1"/>
    <property type="molecule type" value="Genomic_DNA"/>
</dbReference>
<keyword evidence="7" id="KW-1185">Reference proteome</keyword>
<sequence>MVPREIAVGGIYLSPMLLYVLIGFCATLLIRAMLYRLLGANRLWFEAWFDTALMVICTAAVAYLTSLAAGTS</sequence>
<dbReference type="RefSeq" id="WP_133482947.1">
    <property type="nucleotide sequence ID" value="NZ_SNWH01000006.1"/>
</dbReference>
<evidence type="ECO:0000313" key="7">
    <source>
        <dbReference type="Proteomes" id="UP000295150"/>
    </source>
</evidence>
<gene>
    <name evidence="6" type="ORF">DFO68_106148</name>
</gene>
<name>A0A4R6HMC2_9GAMM</name>
<evidence type="ECO:0000256" key="3">
    <source>
        <dbReference type="ARBA" id="ARBA00022989"/>
    </source>
</evidence>
<organism evidence="6 7">
    <name type="scientific">Halomonas ventosae</name>
    <dbReference type="NCBI Taxonomy" id="229007"/>
    <lineage>
        <taxon>Bacteria</taxon>
        <taxon>Pseudomonadati</taxon>
        <taxon>Pseudomonadota</taxon>
        <taxon>Gammaproteobacteria</taxon>
        <taxon>Oceanospirillales</taxon>
        <taxon>Halomonadaceae</taxon>
        <taxon>Halomonas</taxon>
    </lineage>
</organism>
<evidence type="ECO:0000256" key="4">
    <source>
        <dbReference type="ARBA" id="ARBA00023136"/>
    </source>
</evidence>
<accession>A0A4R6HMC2</accession>
<keyword evidence="2 5" id="KW-0812">Transmembrane</keyword>
<dbReference type="Pfam" id="PF07869">
    <property type="entry name" value="DUF1656"/>
    <property type="match status" value="1"/>
</dbReference>
<evidence type="ECO:0000256" key="1">
    <source>
        <dbReference type="ARBA" id="ARBA00022475"/>
    </source>
</evidence>
<dbReference type="InterPro" id="IPR012451">
    <property type="entry name" value="DUF1656"/>
</dbReference>
<reference evidence="6 7" key="1">
    <citation type="submission" date="2019-03" db="EMBL/GenBank/DDBJ databases">
        <title>Freshwater and sediment microbial communities from various areas in North America, analyzing microbe dynamics in response to fracking.</title>
        <authorList>
            <person name="Lamendella R."/>
        </authorList>
    </citation>
    <scope>NUCLEOTIDE SEQUENCE [LARGE SCALE GENOMIC DNA]</scope>
    <source>
        <strain evidence="6 7">1_TX</strain>
    </source>
</reference>
<evidence type="ECO:0000256" key="2">
    <source>
        <dbReference type="ARBA" id="ARBA00022692"/>
    </source>
</evidence>
<comment type="caution">
    <text evidence="6">The sequence shown here is derived from an EMBL/GenBank/DDBJ whole genome shotgun (WGS) entry which is preliminary data.</text>
</comment>
<feature type="transmembrane region" description="Helical" evidence="5">
    <location>
        <begin position="47"/>
        <end position="69"/>
    </location>
</feature>
<evidence type="ECO:0000313" key="6">
    <source>
        <dbReference type="EMBL" id="TDO09892.1"/>
    </source>
</evidence>